<evidence type="ECO:0000256" key="2">
    <source>
        <dbReference type="ARBA" id="ARBA00022475"/>
    </source>
</evidence>
<keyword evidence="8" id="KW-0807">Transducer</keyword>
<reference evidence="11 12" key="1">
    <citation type="submission" date="2022-05" db="EMBL/GenBank/DDBJ databases">
        <authorList>
            <consortium name="Genoscope - CEA"/>
            <person name="William W."/>
        </authorList>
    </citation>
    <scope>NUCLEOTIDE SEQUENCE [LARGE SCALE GENOMIC DNA]</scope>
</reference>
<evidence type="ECO:0000256" key="3">
    <source>
        <dbReference type="ARBA" id="ARBA00022692"/>
    </source>
</evidence>
<dbReference type="Pfam" id="PF00001">
    <property type="entry name" value="7tm_1"/>
    <property type="match status" value="1"/>
</dbReference>
<gene>
    <name evidence="11" type="ORF">PEVE_00020607</name>
</gene>
<feature type="domain" description="G-protein coupled receptors family 1 profile" evidence="10">
    <location>
        <begin position="33"/>
        <end position="288"/>
    </location>
</feature>
<keyword evidence="5" id="KW-0297">G-protein coupled receptor</keyword>
<dbReference type="PRINTS" id="PR00237">
    <property type="entry name" value="GPCRRHODOPSN"/>
</dbReference>
<feature type="transmembrane region" description="Helical" evidence="9">
    <location>
        <begin position="178"/>
        <end position="199"/>
    </location>
</feature>
<evidence type="ECO:0000256" key="8">
    <source>
        <dbReference type="ARBA" id="ARBA00023224"/>
    </source>
</evidence>
<evidence type="ECO:0000256" key="7">
    <source>
        <dbReference type="ARBA" id="ARBA00023170"/>
    </source>
</evidence>
<sequence length="355" mass="40681">MGIAENEEDTRSPLEVTIHTVTLALTTFFSLAGNSLVCLALHRNRRLRTTINFYVLSLAVADITLAVFFPFHLAASWLRGWPFGYVFCQFVGFLVQFWAQVSLSILTLASINRYVCVLKPLKYPVFFDKKKTVLSIISVWLFTFLQTLCLTIATPITFRWFPKNLYCQGTSPDKRTERAIYIFFGCFFTVPMLLVIFCYGSIYRVVKKHNTTIVPALQSTNHLRTISAQEIKTSRVIFAAVLGYCVCWTPLTFLLFLVFGFRVTISPAAQWVFVEITTFFSWINPIIYGVMNRSMRREFRNIVSWRTVHYGPAAILVPNVPSGQALRQDQVGLEKITTNMEKEANKHSNPHKQVH</sequence>
<feature type="transmembrane region" description="Helical" evidence="9">
    <location>
        <begin position="132"/>
        <end position="158"/>
    </location>
</feature>
<evidence type="ECO:0000256" key="4">
    <source>
        <dbReference type="ARBA" id="ARBA00022989"/>
    </source>
</evidence>
<feature type="transmembrane region" description="Helical" evidence="9">
    <location>
        <begin position="20"/>
        <end position="41"/>
    </location>
</feature>
<feature type="transmembrane region" description="Helical" evidence="9">
    <location>
        <begin position="53"/>
        <end position="71"/>
    </location>
</feature>
<keyword evidence="12" id="KW-1185">Reference proteome</keyword>
<dbReference type="Proteomes" id="UP001159427">
    <property type="component" value="Unassembled WGS sequence"/>
</dbReference>
<dbReference type="SUPFAM" id="SSF81321">
    <property type="entry name" value="Family A G protein-coupled receptor-like"/>
    <property type="match status" value="1"/>
</dbReference>
<dbReference type="PANTHER" id="PTHR24228:SF59">
    <property type="entry name" value="NEUROPEPTIDE RECEPTOR 15"/>
    <property type="match status" value="1"/>
</dbReference>
<comment type="subcellular location">
    <subcellularLocation>
        <location evidence="1">Cell membrane</location>
        <topology evidence="1">Multi-pass membrane protein</topology>
    </subcellularLocation>
</comment>
<dbReference type="EMBL" id="CALNXI010002763">
    <property type="protein sequence ID" value="CAH3190570.1"/>
    <property type="molecule type" value="Genomic_DNA"/>
</dbReference>
<keyword evidence="2" id="KW-1003">Cell membrane</keyword>
<dbReference type="Gene3D" id="1.20.1070.10">
    <property type="entry name" value="Rhodopsin 7-helix transmembrane proteins"/>
    <property type="match status" value="1"/>
</dbReference>
<dbReference type="InterPro" id="IPR000276">
    <property type="entry name" value="GPCR_Rhodpsn"/>
</dbReference>
<protein>
    <recommendedName>
        <fullName evidence="10">G-protein coupled receptors family 1 profile domain-containing protein</fullName>
    </recommendedName>
</protein>
<evidence type="ECO:0000256" key="5">
    <source>
        <dbReference type="ARBA" id="ARBA00023040"/>
    </source>
</evidence>
<proteinExistence type="predicted"/>
<feature type="transmembrane region" description="Helical" evidence="9">
    <location>
        <begin position="271"/>
        <end position="291"/>
    </location>
</feature>
<feature type="transmembrane region" description="Helical" evidence="9">
    <location>
        <begin position="83"/>
        <end position="111"/>
    </location>
</feature>
<evidence type="ECO:0000256" key="6">
    <source>
        <dbReference type="ARBA" id="ARBA00023136"/>
    </source>
</evidence>
<keyword evidence="4 9" id="KW-1133">Transmembrane helix</keyword>
<evidence type="ECO:0000313" key="12">
    <source>
        <dbReference type="Proteomes" id="UP001159427"/>
    </source>
</evidence>
<dbReference type="PANTHER" id="PTHR24228">
    <property type="entry name" value="B2 BRADYKININ RECEPTOR/ANGIOTENSIN II RECEPTOR"/>
    <property type="match status" value="1"/>
</dbReference>
<keyword evidence="6 9" id="KW-0472">Membrane</keyword>
<evidence type="ECO:0000256" key="1">
    <source>
        <dbReference type="ARBA" id="ARBA00004651"/>
    </source>
</evidence>
<evidence type="ECO:0000256" key="9">
    <source>
        <dbReference type="SAM" id="Phobius"/>
    </source>
</evidence>
<organism evidence="11 12">
    <name type="scientific">Porites evermanni</name>
    <dbReference type="NCBI Taxonomy" id="104178"/>
    <lineage>
        <taxon>Eukaryota</taxon>
        <taxon>Metazoa</taxon>
        <taxon>Cnidaria</taxon>
        <taxon>Anthozoa</taxon>
        <taxon>Hexacorallia</taxon>
        <taxon>Scleractinia</taxon>
        <taxon>Fungiina</taxon>
        <taxon>Poritidae</taxon>
        <taxon>Porites</taxon>
    </lineage>
</organism>
<dbReference type="InterPro" id="IPR017452">
    <property type="entry name" value="GPCR_Rhodpsn_7TM"/>
</dbReference>
<name>A0ABN8SG67_9CNID</name>
<evidence type="ECO:0000313" key="11">
    <source>
        <dbReference type="EMBL" id="CAH3190570.1"/>
    </source>
</evidence>
<evidence type="ECO:0000259" key="10">
    <source>
        <dbReference type="PROSITE" id="PS50262"/>
    </source>
</evidence>
<dbReference type="PROSITE" id="PS50262">
    <property type="entry name" value="G_PROTEIN_RECEP_F1_2"/>
    <property type="match status" value="1"/>
</dbReference>
<comment type="caution">
    <text evidence="11">The sequence shown here is derived from an EMBL/GenBank/DDBJ whole genome shotgun (WGS) entry which is preliminary data.</text>
</comment>
<dbReference type="CDD" id="cd00637">
    <property type="entry name" value="7tm_classA_rhodopsin-like"/>
    <property type="match status" value="1"/>
</dbReference>
<accession>A0ABN8SG67</accession>
<keyword evidence="3 9" id="KW-0812">Transmembrane</keyword>
<keyword evidence="7" id="KW-0675">Receptor</keyword>
<feature type="transmembrane region" description="Helical" evidence="9">
    <location>
        <begin position="236"/>
        <end position="259"/>
    </location>
</feature>